<gene>
    <name evidence="1" type="ORF">FNZ56_09435</name>
</gene>
<dbReference type="OrthoDB" id="7053968at2"/>
<sequence length="406" mass="43827">MSRMLGKWSRAALCATVLAGLILGLAGNVVAATVSLEGTQTPLKGNAERIISLRHQEHMWEAANGETYVIINRGTQGNLDSLQVFSTPDRGLSWYPGPRLPGSDRNSISDGYLDGKILYVTYSTPAGAVMFTALQRQGATAVATWKTIWSDTAFSSPGTIAINPAMAVDAGGTIWLAFVGQDVATGNYSIRMLRNTSQAEGWVDTGFTFGAVDNLSIERSARPVATATGVGMVYAVHNQVFWASRENAWPQNQAWARQLLFTSQSGDTDPYASHFSVAADDQHDIHMSLSDGGRVRYFRFDAATKAWSAKWLTGNISAGYLQTSIVAGDVVVASNNYSNVVVLRSTDNGASFTTPYMLVHPAPGNGVSYPYPRVETASRTAGPMLLLQQYVDNSQQRLLLFNVPLP</sequence>
<organism evidence="1 2">
    <name type="scientific">Pseudoluteimonas lycopersici</name>
    <dbReference type="NCBI Taxonomy" id="1324796"/>
    <lineage>
        <taxon>Bacteria</taxon>
        <taxon>Pseudomonadati</taxon>
        <taxon>Pseudomonadota</taxon>
        <taxon>Gammaproteobacteria</taxon>
        <taxon>Lysobacterales</taxon>
        <taxon>Lysobacteraceae</taxon>
        <taxon>Pseudoluteimonas</taxon>
    </lineage>
</organism>
<proteinExistence type="predicted"/>
<dbReference type="RefSeq" id="WP_143879596.1">
    <property type="nucleotide sequence ID" value="NZ_BAABLZ010000001.1"/>
</dbReference>
<protein>
    <recommendedName>
        <fullName evidence="3">Exo-alpha-sialidase</fullName>
    </recommendedName>
</protein>
<evidence type="ECO:0000313" key="2">
    <source>
        <dbReference type="Proteomes" id="UP000315891"/>
    </source>
</evidence>
<evidence type="ECO:0000313" key="1">
    <source>
        <dbReference type="EMBL" id="QDQ74086.1"/>
    </source>
</evidence>
<accession>A0A516V6C3</accession>
<reference evidence="1 2" key="1">
    <citation type="submission" date="2019-07" db="EMBL/GenBank/DDBJ databases">
        <title>Lysobacter weifangensis sp. nov., isolated from bensulfuron-methyl contaminated farmland soil.</title>
        <authorList>
            <person name="Zhao H."/>
        </authorList>
    </citation>
    <scope>NUCLEOTIDE SEQUENCE [LARGE SCALE GENOMIC DNA]</scope>
    <source>
        <strain evidence="1 2">CC-Bw-6</strain>
    </source>
</reference>
<dbReference type="AlphaFoldDB" id="A0A516V6C3"/>
<evidence type="ECO:0008006" key="3">
    <source>
        <dbReference type="Google" id="ProtNLM"/>
    </source>
</evidence>
<dbReference type="EMBL" id="CP041742">
    <property type="protein sequence ID" value="QDQ74086.1"/>
    <property type="molecule type" value="Genomic_DNA"/>
</dbReference>
<name>A0A516V6C3_9GAMM</name>
<keyword evidence="2" id="KW-1185">Reference proteome</keyword>
<dbReference type="Proteomes" id="UP000315891">
    <property type="component" value="Chromosome"/>
</dbReference>